<protein>
    <submittedName>
        <fullName evidence="1">Hydrolase</fullName>
    </submittedName>
</protein>
<organism evidence="1 2">
    <name type="scientific">Cellulomonas aerilata</name>
    <dbReference type="NCBI Taxonomy" id="515326"/>
    <lineage>
        <taxon>Bacteria</taxon>
        <taxon>Bacillati</taxon>
        <taxon>Actinomycetota</taxon>
        <taxon>Actinomycetes</taxon>
        <taxon>Micrococcales</taxon>
        <taxon>Cellulomonadaceae</taxon>
        <taxon>Cellulomonas</taxon>
    </lineage>
</organism>
<accession>A0A512D9X4</accession>
<dbReference type="Proteomes" id="UP000321181">
    <property type="component" value="Unassembled WGS sequence"/>
</dbReference>
<comment type="caution">
    <text evidence="1">The sequence shown here is derived from an EMBL/GenBank/DDBJ whole genome shotgun (WGS) entry which is preliminary data.</text>
</comment>
<dbReference type="EMBL" id="BJYY01000004">
    <property type="protein sequence ID" value="GEO33177.1"/>
    <property type="molecule type" value="Genomic_DNA"/>
</dbReference>
<evidence type="ECO:0000313" key="2">
    <source>
        <dbReference type="Proteomes" id="UP000321181"/>
    </source>
</evidence>
<keyword evidence="2" id="KW-1185">Reference proteome</keyword>
<proteinExistence type="predicted"/>
<dbReference type="RefSeq" id="WP_146900631.1">
    <property type="nucleotide sequence ID" value="NZ_BAAARM010000002.1"/>
</dbReference>
<dbReference type="SUPFAM" id="SSF56281">
    <property type="entry name" value="Metallo-hydrolase/oxidoreductase"/>
    <property type="match status" value="1"/>
</dbReference>
<dbReference type="Gene3D" id="3.60.15.10">
    <property type="entry name" value="Ribonuclease Z/Hydroxyacylglutathione hydrolase-like"/>
    <property type="match status" value="1"/>
</dbReference>
<keyword evidence="1" id="KW-0378">Hydrolase</keyword>
<reference evidence="1 2" key="1">
    <citation type="submission" date="2019-07" db="EMBL/GenBank/DDBJ databases">
        <title>Whole genome shotgun sequence of Cellulomonas aerilata NBRC 106308.</title>
        <authorList>
            <person name="Hosoyama A."/>
            <person name="Uohara A."/>
            <person name="Ohji S."/>
            <person name="Ichikawa N."/>
        </authorList>
    </citation>
    <scope>NUCLEOTIDE SEQUENCE [LARGE SCALE GENOMIC DNA]</scope>
    <source>
        <strain evidence="1 2">NBRC 106308</strain>
    </source>
</reference>
<dbReference type="PANTHER" id="PTHR36839:SF1">
    <property type="entry name" value="METALLO-BETA-LACTAMASE FAMILY PROTEIN (AFU_ORTHOLOGUE AFUA_5G12770)"/>
    <property type="match status" value="1"/>
</dbReference>
<sequence length="288" mass="30728">MAPAEDTAWICCTCANQYPPAPVPPADCRICTDDRQYVPHDGQRWTSLAELAAEGHRTVWADVEPGIRQLTVEPAVGIGHRGLLVTTPAGAVLWDPPGFLDDAAVDGVRDAGGLLGVARSHPHLCGVQIEWSRRFPGPDGRGAPVWVPRRDAAWVLRPDDAVHLWDDRVEVAPGVTLVRCGGHFAGSAVLHVAAAAGGAGALLVGDTVMVLPGHRRVSFMRSYPMLLPVPERYLDRLLAALDPLPFDAIHGGWSGLSIPSGARQALAVSADLYRAWLTGSAHDPDQDD</sequence>
<name>A0A512D9X4_9CELL</name>
<evidence type="ECO:0000313" key="1">
    <source>
        <dbReference type="EMBL" id="GEO33177.1"/>
    </source>
</evidence>
<dbReference type="AlphaFoldDB" id="A0A512D9X4"/>
<dbReference type="OrthoDB" id="2373347at2"/>
<gene>
    <name evidence="1" type="ORF">CAE01nite_09020</name>
</gene>
<dbReference type="PANTHER" id="PTHR36839">
    <property type="entry name" value="METALLO-BETA-LACTAMASE FAMILY PROTEIN (AFU_ORTHOLOGUE AFUA_5G12770)"/>
    <property type="match status" value="1"/>
</dbReference>
<dbReference type="GO" id="GO:0016787">
    <property type="term" value="F:hydrolase activity"/>
    <property type="evidence" value="ECO:0007669"/>
    <property type="project" value="UniProtKB-KW"/>
</dbReference>
<dbReference type="InterPro" id="IPR036866">
    <property type="entry name" value="RibonucZ/Hydroxyglut_hydro"/>
</dbReference>